<dbReference type="RefSeq" id="WP_164717209.1">
    <property type="nucleotide sequence ID" value="NZ_JBHSXE010000001.1"/>
</dbReference>
<gene>
    <name evidence="1" type="ORF">ACFQKB_21535</name>
</gene>
<name>A0ABW2CL61_9ACTN</name>
<comment type="caution">
    <text evidence="1">The sequence shown here is derived from an EMBL/GenBank/DDBJ whole genome shotgun (WGS) entry which is preliminary data.</text>
</comment>
<sequence length="52" mass="5389">MSANFEPRDAGTIDAAALSAVPSDAVTYQAGTCTRCTHGGYTILCSDYSTRA</sequence>
<evidence type="ECO:0000313" key="2">
    <source>
        <dbReference type="Proteomes" id="UP001596380"/>
    </source>
</evidence>
<dbReference type="EMBL" id="JBHSXS010000012">
    <property type="protein sequence ID" value="MFC6882352.1"/>
    <property type="molecule type" value="Genomic_DNA"/>
</dbReference>
<protein>
    <submittedName>
        <fullName evidence="1">Uncharacterized protein</fullName>
    </submittedName>
</protein>
<evidence type="ECO:0000313" key="1">
    <source>
        <dbReference type="EMBL" id="MFC6882352.1"/>
    </source>
</evidence>
<proteinExistence type="predicted"/>
<organism evidence="1 2">
    <name type="scientific">Actinomadura yumaensis</name>
    <dbReference type="NCBI Taxonomy" id="111807"/>
    <lineage>
        <taxon>Bacteria</taxon>
        <taxon>Bacillati</taxon>
        <taxon>Actinomycetota</taxon>
        <taxon>Actinomycetes</taxon>
        <taxon>Streptosporangiales</taxon>
        <taxon>Thermomonosporaceae</taxon>
        <taxon>Actinomadura</taxon>
    </lineage>
</organism>
<dbReference type="Proteomes" id="UP001596380">
    <property type="component" value="Unassembled WGS sequence"/>
</dbReference>
<accession>A0ABW2CL61</accession>
<reference evidence="2" key="1">
    <citation type="journal article" date="2019" name="Int. J. Syst. Evol. Microbiol.">
        <title>The Global Catalogue of Microorganisms (GCM) 10K type strain sequencing project: providing services to taxonomists for standard genome sequencing and annotation.</title>
        <authorList>
            <consortium name="The Broad Institute Genomics Platform"/>
            <consortium name="The Broad Institute Genome Sequencing Center for Infectious Disease"/>
            <person name="Wu L."/>
            <person name="Ma J."/>
        </authorList>
    </citation>
    <scope>NUCLEOTIDE SEQUENCE [LARGE SCALE GENOMIC DNA]</scope>
    <source>
        <strain evidence="2">JCM 3369</strain>
    </source>
</reference>
<keyword evidence="2" id="KW-1185">Reference proteome</keyword>